<accession>B2VJ59</accession>
<dbReference type="eggNOG" id="ENOG5032S3N">
    <property type="taxonomic scope" value="Bacteria"/>
</dbReference>
<dbReference type="AlphaFoldDB" id="B2VJ59"/>
<sequence>MNELINGAMSVVSTGVIVVTLVMSLIAWFFVNRINVRSSQQIQLLESLLVEQKRQNQLLQRLTDRLTGEERPADEAVSQDYTRLIPER</sequence>
<proteinExistence type="predicted"/>
<evidence type="ECO:0000313" key="9">
    <source>
        <dbReference type="Proteomes" id="UP000001726"/>
    </source>
</evidence>
<feature type="transmembrane region" description="Helical" evidence="7">
    <location>
        <begin position="12"/>
        <end position="31"/>
    </location>
</feature>
<dbReference type="HOGENOM" id="CLU_165389_0_0_6"/>
<dbReference type="GO" id="GO:0005886">
    <property type="term" value="C:plasma membrane"/>
    <property type="evidence" value="ECO:0007669"/>
    <property type="project" value="UniProtKB-SubCell"/>
</dbReference>
<keyword evidence="3 7" id="KW-0812">Transmembrane</keyword>
<name>B2VJ59_ERWT9</name>
<evidence type="ECO:0000256" key="1">
    <source>
        <dbReference type="ARBA" id="ARBA00004162"/>
    </source>
</evidence>
<comment type="subcellular location">
    <subcellularLocation>
        <location evidence="1">Cell membrane</location>
        <topology evidence="1">Single-pass membrane protein</topology>
    </subcellularLocation>
</comment>
<evidence type="ECO:0000256" key="4">
    <source>
        <dbReference type="ARBA" id="ARBA00022989"/>
    </source>
</evidence>
<evidence type="ECO:0000256" key="5">
    <source>
        <dbReference type="ARBA" id="ARBA00023136"/>
    </source>
</evidence>
<dbReference type="OrthoDB" id="6485757at2"/>
<keyword evidence="4 7" id="KW-1133">Transmembrane helix</keyword>
<dbReference type="Proteomes" id="UP000001726">
    <property type="component" value="Chromosome"/>
</dbReference>
<dbReference type="EMBL" id="CU468135">
    <property type="protein sequence ID" value="CAO96565.1"/>
    <property type="molecule type" value="Genomic_DNA"/>
</dbReference>
<dbReference type="Pfam" id="PF13974">
    <property type="entry name" value="YebO"/>
    <property type="match status" value="1"/>
</dbReference>
<dbReference type="KEGG" id="eta:ETA_15190"/>
<evidence type="ECO:0000256" key="2">
    <source>
        <dbReference type="ARBA" id="ARBA00022475"/>
    </source>
</evidence>
<feature type="region of interest" description="Disordered" evidence="6">
    <location>
        <begin position="69"/>
        <end position="88"/>
    </location>
</feature>
<protein>
    <submittedName>
        <fullName evidence="8">Uncharacterized protein</fullName>
    </submittedName>
</protein>
<organism evidence="8 9">
    <name type="scientific">Erwinia tasmaniensis (strain DSM 17950 / CFBP 7177 / CIP 109463 / NCPPB 4357 / Et1/99)</name>
    <dbReference type="NCBI Taxonomy" id="465817"/>
    <lineage>
        <taxon>Bacteria</taxon>
        <taxon>Pseudomonadati</taxon>
        <taxon>Pseudomonadota</taxon>
        <taxon>Gammaproteobacteria</taxon>
        <taxon>Enterobacterales</taxon>
        <taxon>Erwiniaceae</taxon>
        <taxon>Erwinia</taxon>
    </lineage>
</organism>
<keyword evidence="2" id="KW-1003">Cell membrane</keyword>
<evidence type="ECO:0000256" key="3">
    <source>
        <dbReference type="ARBA" id="ARBA00022692"/>
    </source>
</evidence>
<evidence type="ECO:0000256" key="7">
    <source>
        <dbReference type="SAM" id="Phobius"/>
    </source>
</evidence>
<gene>
    <name evidence="8" type="primary">yebO</name>
    <name evidence="8" type="ordered locus">ETA_15190</name>
</gene>
<evidence type="ECO:0000256" key="6">
    <source>
        <dbReference type="SAM" id="MobiDB-lite"/>
    </source>
</evidence>
<dbReference type="RefSeq" id="WP_012441259.1">
    <property type="nucleotide sequence ID" value="NC_010694.1"/>
</dbReference>
<evidence type="ECO:0000313" key="8">
    <source>
        <dbReference type="EMBL" id="CAO96565.1"/>
    </source>
</evidence>
<dbReference type="STRING" id="465817.ETA_15190"/>
<keyword evidence="5 7" id="KW-0472">Membrane</keyword>
<reference evidence="8 9" key="1">
    <citation type="journal article" date="2008" name="Environ. Microbiol.">
        <title>The genome of Erwinia tasmaniensis strain Et1/99, a non-pathogenic bacterium in the genus Erwinia.</title>
        <authorList>
            <person name="Kube M."/>
            <person name="Migdoll A.M."/>
            <person name="Mueller I."/>
            <person name="Kuhl H."/>
            <person name="Beck A."/>
            <person name="Reinhardt R."/>
            <person name="Geider K."/>
        </authorList>
    </citation>
    <scope>NUCLEOTIDE SEQUENCE [LARGE SCALE GENOMIC DNA]</scope>
    <source>
        <strain evidence="9">DSM 17950 / CFBP 7177 / CIP 109463 / NCPPB 4357 / Et1/99</strain>
    </source>
</reference>
<dbReference type="InterPro" id="IPR025594">
    <property type="entry name" value="YebO"/>
</dbReference>
<keyword evidence="9" id="KW-1185">Reference proteome</keyword>